<proteinExistence type="predicted"/>
<keyword evidence="7" id="KW-0274">FAD</keyword>
<dbReference type="GO" id="GO:0005737">
    <property type="term" value="C:cytoplasm"/>
    <property type="evidence" value="ECO:0007669"/>
    <property type="project" value="TreeGrafter"/>
</dbReference>
<dbReference type="PANTHER" id="PTHR43104">
    <property type="entry name" value="L-2-HYDROXYGLUTARATE DEHYDROGENASE, MITOCHONDRIAL"/>
    <property type="match status" value="1"/>
</dbReference>
<dbReference type="EC" id="1.1.5.4" evidence="4"/>
<dbReference type="AlphaFoldDB" id="A0A0G1KEA4"/>
<keyword evidence="6" id="KW-0285">Flavoprotein</keyword>
<comment type="caution">
    <text evidence="11">The sequence shown here is derived from an EMBL/GenBank/DDBJ whole genome shotgun (WGS) entry which is preliminary data.</text>
</comment>
<evidence type="ECO:0000313" key="12">
    <source>
        <dbReference type="Proteomes" id="UP000034032"/>
    </source>
</evidence>
<evidence type="ECO:0000256" key="3">
    <source>
        <dbReference type="ARBA" id="ARBA00005012"/>
    </source>
</evidence>
<dbReference type="GO" id="GO:0006099">
    <property type="term" value="P:tricarboxylic acid cycle"/>
    <property type="evidence" value="ECO:0007669"/>
    <property type="project" value="UniProtKB-UniPathway"/>
</dbReference>
<comment type="pathway">
    <text evidence="3">Carbohydrate metabolism; tricarboxylic acid cycle; oxaloacetate from (S)-malate (quinone route): step 1/1.</text>
</comment>
<dbReference type="GO" id="GO:0008924">
    <property type="term" value="F:L-malate dehydrogenase (quinone) activity"/>
    <property type="evidence" value="ECO:0007669"/>
    <property type="project" value="UniProtKB-EC"/>
</dbReference>
<evidence type="ECO:0000256" key="8">
    <source>
        <dbReference type="ARBA" id="ARBA00023002"/>
    </source>
</evidence>
<dbReference type="PATRIC" id="fig|1619025.3.peg.559"/>
<organism evidence="11 12">
    <name type="scientific">Candidatus Yanofskybacteria bacterium GW2011_GWA2_44_9</name>
    <dbReference type="NCBI Taxonomy" id="1619025"/>
    <lineage>
        <taxon>Bacteria</taxon>
        <taxon>Candidatus Yanofskyibacteriota</taxon>
    </lineage>
</organism>
<dbReference type="InterPro" id="IPR006231">
    <property type="entry name" value="MQO"/>
</dbReference>
<dbReference type="PANTHER" id="PTHR43104:SF2">
    <property type="entry name" value="L-2-HYDROXYGLUTARATE DEHYDROGENASE, MITOCHONDRIAL"/>
    <property type="match status" value="1"/>
</dbReference>
<comment type="cofactor">
    <cofactor evidence="2">
        <name>FAD</name>
        <dbReference type="ChEBI" id="CHEBI:57692"/>
    </cofactor>
</comment>
<dbReference type="GO" id="GO:0047545">
    <property type="term" value="F:(S)-2-hydroxyglutarate dehydrogenase activity"/>
    <property type="evidence" value="ECO:0007669"/>
    <property type="project" value="TreeGrafter"/>
</dbReference>
<evidence type="ECO:0000256" key="7">
    <source>
        <dbReference type="ARBA" id="ARBA00022827"/>
    </source>
</evidence>
<dbReference type="UniPathway" id="UPA00223">
    <property type="reaction ID" value="UER01008"/>
</dbReference>
<dbReference type="Pfam" id="PF06039">
    <property type="entry name" value="Mqo"/>
    <property type="match status" value="1"/>
</dbReference>
<dbReference type="Gene3D" id="3.30.9.10">
    <property type="entry name" value="D-Amino Acid Oxidase, subunit A, domain 2"/>
    <property type="match status" value="1"/>
</dbReference>
<evidence type="ECO:0000256" key="5">
    <source>
        <dbReference type="ARBA" id="ARBA00022532"/>
    </source>
</evidence>
<evidence type="ECO:0000256" key="2">
    <source>
        <dbReference type="ARBA" id="ARBA00001974"/>
    </source>
</evidence>
<evidence type="ECO:0000313" key="11">
    <source>
        <dbReference type="EMBL" id="KKT81918.1"/>
    </source>
</evidence>
<dbReference type="SUPFAM" id="SSF51905">
    <property type="entry name" value="FAD/NAD(P)-binding domain"/>
    <property type="match status" value="1"/>
</dbReference>
<dbReference type="Proteomes" id="UP000034032">
    <property type="component" value="Unassembled WGS sequence"/>
</dbReference>
<reference evidence="11 12" key="1">
    <citation type="journal article" date="2015" name="Nature">
        <title>rRNA introns, odd ribosomes, and small enigmatic genomes across a large radiation of phyla.</title>
        <authorList>
            <person name="Brown C.T."/>
            <person name="Hug L.A."/>
            <person name="Thomas B.C."/>
            <person name="Sharon I."/>
            <person name="Castelle C.J."/>
            <person name="Singh A."/>
            <person name="Wilkins M.J."/>
            <person name="Williams K.H."/>
            <person name="Banfield J.F."/>
        </authorList>
    </citation>
    <scope>NUCLEOTIDE SEQUENCE [LARGE SCALE GENOMIC DNA]</scope>
</reference>
<keyword evidence="8" id="KW-0560">Oxidoreductase</keyword>
<dbReference type="EMBL" id="LCJR01000013">
    <property type="protein sequence ID" value="KKT81918.1"/>
    <property type="molecule type" value="Genomic_DNA"/>
</dbReference>
<evidence type="ECO:0000256" key="4">
    <source>
        <dbReference type="ARBA" id="ARBA00013026"/>
    </source>
</evidence>
<evidence type="ECO:0000256" key="10">
    <source>
        <dbReference type="ARBA" id="ARBA00031550"/>
    </source>
</evidence>
<keyword evidence="5" id="KW-0816">Tricarboxylic acid cycle</keyword>
<dbReference type="InterPro" id="IPR036188">
    <property type="entry name" value="FAD/NAD-bd_sf"/>
</dbReference>
<evidence type="ECO:0000256" key="9">
    <source>
        <dbReference type="ARBA" id="ARBA00030660"/>
    </source>
</evidence>
<dbReference type="Gene3D" id="3.50.50.60">
    <property type="entry name" value="FAD/NAD(P)-binding domain"/>
    <property type="match status" value="1"/>
</dbReference>
<evidence type="ECO:0000256" key="6">
    <source>
        <dbReference type="ARBA" id="ARBA00022630"/>
    </source>
</evidence>
<protein>
    <recommendedName>
        <fullName evidence="4">malate dehydrogenase (quinone)</fullName>
        <ecNumber evidence="4">1.1.5.4</ecNumber>
    </recommendedName>
    <alternativeName>
        <fullName evidence="10">MQO</fullName>
    </alternativeName>
    <alternativeName>
        <fullName evidence="9">Malate dehydrogenase [quinone]</fullName>
    </alternativeName>
</protein>
<sequence>MITKRDRVVIIGAGVTGTAAAKVLLEYTNVSQVILIEKRSGVAQVNSHPLNNAQTSHDGSTETNYDLGHALRIKPSATALRRYAVSKGDPKLFQKTLRMCLAVGPKEVLLLEKRYREFKPHYPDLHLAYREELARIEPKVVEGRDRSEIISALVSTEGFIINYQELAKHFLADAERDPRFKAVFNSSVKKIVRRDDLYLIQTDSFTISADVVLFASGPYSLLFAQQLGYGTDYAILPVAGSFYSSGEFLRNKVYRVQIEGMPFAAIHGDPDILDMRDTRFGPTTKPLPLMERHQYGTSKDFLRLPLLSTLRGLGSLLKIIWSKQLLTYVIKNILFDLPVIGPALFLREVRPIVPTIRYRDLKLRRGAGGIRPQIVNLKTQELEMGDATLVGENAIFNTTPSPGASVCLGNAHRDAKKIVGFLGPDYYFDEDKFQRELGELPKSA</sequence>
<evidence type="ECO:0000256" key="1">
    <source>
        <dbReference type="ARBA" id="ARBA00001139"/>
    </source>
</evidence>
<accession>A0A0G1KEA4</accession>
<comment type="catalytic activity">
    <reaction evidence="1">
        <text>(S)-malate + a quinone = a quinol + oxaloacetate</text>
        <dbReference type="Rhea" id="RHEA:46012"/>
        <dbReference type="ChEBI" id="CHEBI:15589"/>
        <dbReference type="ChEBI" id="CHEBI:16452"/>
        <dbReference type="ChEBI" id="CHEBI:24646"/>
        <dbReference type="ChEBI" id="CHEBI:132124"/>
        <dbReference type="EC" id="1.1.5.4"/>
    </reaction>
</comment>
<name>A0A0G1KEA4_9BACT</name>
<gene>
    <name evidence="11" type="ORF">UW79_C0013G0045</name>
</gene>